<proteinExistence type="inferred from homology"/>
<evidence type="ECO:0000256" key="6">
    <source>
        <dbReference type="ARBA" id="ARBA00023034"/>
    </source>
</evidence>
<comment type="caution">
    <text evidence="10">The sequence shown here is derived from an EMBL/GenBank/DDBJ whole genome shotgun (WGS) entry which is preliminary data.</text>
</comment>
<dbReference type="InterPro" id="IPR007033">
    <property type="entry name" value="GORAB"/>
</dbReference>
<evidence type="ECO:0000256" key="7">
    <source>
        <dbReference type="ARBA" id="ARBA00023054"/>
    </source>
</evidence>
<keyword evidence="6" id="KW-0333">Golgi apparatus</keyword>
<name>A0AA88AIV2_FICCA</name>
<dbReference type="EMBL" id="BTGU01000062">
    <property type="protein sequence ID" value="GMN56264.1"/>
    <property type="molecule type" value="Genomic_DNA"/>
</dbReference>
<dbReference type="Pfam" id="PF04949">
    <property type="entry name" value="Transcrip_act"/>
    <property type="match status" value="1"/>
</dbReference>
<evidence type="ECO:0000256" key="5">
    <source>
        <dbReference type="ARBA" id="ARBA00022490"/>
    </source>
</evidence>
<sequence>MTTPTRQQMQRVKNSGIISGNGNGSPTKDDKEEELSRSALAMFRVKEEEIERRKMEVREKVQAQMGKVEQATKRLADIRQELEALTDPMRKDISMIRKKIDLVNKELKPLGQSCQKKEREFRAAVEAFNEKNREKAQLVAKLAEMVNESERLRLKKLEDLSKNITILH</sequence>
<evidence type="ECO:0000256" key="8">
    <source>
        <dbReference type="SAM" id="Coils"/>
    </source>
</evidence>
<evidence type="ECO:0000256" key="3">
    <source>
        <dbReference type="ARBA" id="ARBA00005599"/>
    </source>
</evidence>
<organism evidence="10 11">
    <name type="scientific">Ficus carica</name>
    <name type="common">Common fig</name>
    <dbReference type="NCBI Taxonomy" id="3494"/>
    <lineage>
        <taxon>Eukaryota</taxon>
        <taxon>Viridiplantae</taxon>
        <taxon>Streptophyta</taxon>
        <taxon>Embryophyta</taxon>
        <taxon>Tracheophyta</taxon>
        <taxon>Spermatophyta</taxon>
        <taxon>Magnoliopsida</taxon>
        <taxon>eudicotyledons</taxon>
        <taxon>Gunneridae</taxon>
        <taxon>Pentapetalae</taxon>
        <taxon>rosids</taxon>
        <taxon>fabids</taxon>
        <taxon>Rosales</taxon>
        <taxon>Moraceae</taxon>
        <taxon>Ficeae</taxon>
        <taxon>Ficus</taxon>
    </lineage>
</organism>
<comment type="similarity">
    <text evidence="3">Belongs to the GORAB family.</text>
</comment>
<evidence type="ECO:0000256" key="9">
    <source>
        <dbReference type="SAM" id="MobiDB-lite"/>
    </source>
</evidence>
<accession>A0AA88AIV2</accession>
<keyword evidence="11" id="KW-1185">Reference proteome</keyword>
<evidence type="ECO:0000256" key="1">
    <source>
        <dbReference type="ARBA" id="ARBA00004496"/>
    </source>
</evidence>
<evidence type="ECO:0000313" key="11">
    <source>
        <dbReference type="Proteomes" id="UP001187192"/>
    </source>
</evidence>
<evidence type="ECO:0000313" key="10">
    <source>
        <dbReference type="EMBL" id="GMN56264.1"/>
    </source>
</evidence>
<evidence type="ECO:0000256" key="2">
    <source>
        <dbReference type="ARBA" id="ARBA00004555"/>
    </source>
</evidence>
<keyword evidence="5" id="KW-0963">Cytoplasm</keyword>
<keyword evidence="7 8" id="KW-0175">Coiled coil</keyword>
<dbReference type="PANTHER" id="PTHR21470">
    <property type="entry name" value="RAB6-INTERACTING PROTEIN GORAB"/>
    <property type="match status" value="1"/>
</dbReference>
<dbReference type="AlphaFoldDB" id="A0AA88AIV2"/>
<feature type="compositionally biased region" description="Polar residues" evidence="9">
    <location>
        <begin position="1"/>
        <end position="13"/>
    </location>
</feature>
<gene>
    <name evidence="10" type="ORF">TIFTF001_025380</name>
</gene>
<dbReference type="GO" id="GO:0005794">
    <property type="term" value="C:Golgi apparatus"/>
    <property type="evidence" value="ECO:0007669"/>
    <property type="project" value="UniProtKB-SubCell"/>
</dbReference>
<feature type="region of interest" description="Disordered" evidence="9">
    <location>
        <begin position="1"/>
        <end position="35"/>
    </location>
</feature>
<feature type="coiled-coil region" evidence="8">
    <location>
        <begin position="128"/>
        <end position="155"/>
    </location>
</feature>
<evidence type="ECO:0000256" key="4">
    <source>
        <dbReference type="ARBA" id="ARBA00014130"/>
    </source>
</evidence>
<dbReference type="Proteomes" id="UP001187192">
    <property type="component" value="Unassembled WGS sequence"/>
</dbReference>
<protein>
    <recommendedName>
        <fullName evidence="4">RAB6-interacting golgin</fullName>
    </recommendedName>
</protein>
<comment type="subcellular location">
    <subcellularLocation>
        <location evidence="1">Cytoplasm</location>
    </subcellularLocation>
    <subcellularLocation>
        <location evidence="2">Golgi apparatus</location>
    </subcellularLocation>
</comment>
<reference evidence="10" key="1">
    <citation type="submission" date="2023-07" db="EMBL/GenBank/DDBJ databases">
        <title>draft genome sequence of fig (Ficus carica).</title>
        <authorList>
            <person name="Takahashi T."/>
            <person name="Nishimura K."/>
        </authorList>
    </citation>
    <scope>NUCLEOTIDE SEQUENCE</scope>
</reference>
<dbReference type="PANTHER" id="PTHR21470:SF2">
    <property type="entry name" value="RAB6-INTERACTING GOLGIN"/>
    <property type="match status" value="1"/>
</dbReference>